<protein>
    <submittedName>
        <fullName evidence="2">Twin-arginine leader-binding protein DmsD</fullName>
    </submittedName>
</protein>
<dbReference type="EMBL" id="LS483470">
    <property type="protein sequence ID" value="SQI44475.1"/>
    <property type="molecule type" value="Genomic_DNA"/>
</dbReference>
<evidence type="ECO:0000313" key="2">
    <source>
        <dbReference type="EMBL" id="SQI44475.1"/>
    </source>
</evidence>
<dbReference type="Proteomes" id="UP000249005">
    <property type="component" value="Chromosome 1"/>
</dbReference>
<dbReference type="Pfam" id="PF02613">
    <property type="entry name" value="Nitrate_red_del"/>
    <property type="match status" value="1"/>
</dbReference>
<dbReference type="PANTHER" id="PTHR34227:SF13">
    <property type="entry name" value="TAT PROOFREADING CHAPERONE DMSD-RELATED"/>
    <property type="match status" value="1"/>
</dbReference>
<name>A0A2X4XWN9_9GAMM</name>
<keyword evidence="1" id="KW-0143">Chaperone</keyword>
<dbReference type="InterPro" id="IPR050289">
    <property type="entry name" value="TorD/DmsD_chaperones"/>
</dbReference>
<proteinExistence type="predicted"/>
<accession>A0A2X4XWN9</accession>
<evidence type="ECO:0000256" key="1">
    <source>
        <dbReference type="ARBA" id="ARBA00023186"/>
    </source>
</evidence>
<dbReference type="InterPro" id="IPR036411">
    <property type="entry name" value="TorD-like_sf"/>
</dbReference>
<evidence type="ECO:0000313" key="3">
    <source>
        <dbReference type="Proteomes" id="UP000249005"/>
    </source>
</evidence>
<dbReference type="OrthoDB" id="3174863at2"/>
<dbReference type="InterPro" id="IPR026269">
    <property type="entry name" value="DmsD-type"/>
</dbReference>
<dbReference type="PANTHER" id="PTHR34227">
    <property type="entry name" value="CHAPERONE PROTEIN YCDY"/>
    <property type="match status" value="1"/>
</dbReference>
<reference evidence="2 3" key="1">
    <citation type="submission" date="2018-06" db="EMBL/GenBank/DDBJ databases">
        <authorList>
            <consortium name="Pathogen Informatics"/>
            <person name="Doyle S."/>
        </authorList>
    </citation>
    <scope>NUCLEOTIDE SEQUENCE [LARGE SCALE GENOMIC DNA]</scope>
    <source>
        <strain evidence="2 3">NCTC12151</strain>
    </source>
</reference>
<dbReference type="InterPro" id="IPR020945">
    <property type="entry name" value="DMSO/NO3_reduct_chaperone"/>
</dbReference>
<dbReference type="PIRSF" id="PIRSF004690">
    <property type="entry name" value="DmsD"/>
    <property type="match status" value="1"/>
</dbReference>
<dbReference type="AlphaFoldDB" id="A0A2X4XWN9"/>
<dbReference type="SUPFAM" id="SSF89155">
    <property type="entry name" value="TorD-like"/>
    <property type="match status" value="1"/>
</dbReference>
<dbReference type="Gene3D" id="1.10.3480.10">
    <property type="entry name" value="TorD-like"/>
    <property type="match status" value="1"/>
</dbReference>
<organism evidence="2 3">
    <name type="scientific">Leminorella richardii</name>
    <dbReference type="NCBI Taxonomy" id="158841"/>
    <lineage>
        <taxon>Bacteria</taxon>
        <taxon>Pseudomonadati</taxon>
        <taxon>Pseudomonadota</taxon>
        <taxon>Gammaproteobacteria</taxon>
        <taxon>Enterobacterales</taxon>
        <taxon>Budviciaceae</taxon>
        <taxon>Leminorella</taxon>
    </lineage>
</organism>
<dbReference type="KEGG" id="lri:NCTC12151_03711"/>
<keyword evidence="3" id="KW-1185">Reference proteome</keyword>
<gene>
    <name evidence="2" type="primary">dmsD_3</name>
    <name evidence="2" type="ORF">NCTC12151_03711</name>
</gene>
<sequence>MEKPVALMPRILGSLFYYSPDDDRIWTLLTELNALSECYDGWDKQKIEQMCESFSLPERDDAVWQFSSLFEGQGEMVAPPWGSVYLDKDNLLMGETTLDYRRFLAQYGINFVSDVCQPEDQFGLMLLATAQLLESGRASAATTLLEQHLLPWAYRYLEKLADNKISPLYATLAKIAELFLRQVQQDYSLTPPVLRLRF</sequence>
<dbReference type="RefSeq" id="WP_111741935.1">
    <property type="nucleotide sequence ID" value="NZ_LR698987.1"/>
</dbReference>